<accession>A0A8S9QS80</accession>
<dbReference type="AlphaFoldDB" id="A0A8S9QS80"/>
<organism evidence="1 2">
    <name type="scientific">Brassica cretica</name>
    <name type="common">Mustard</name>
    <dbReference type="NCBI Taxonomy" id="69181"/>
    <lineage>
        <taxon>Eukaryota</taxon>
        <taxon>Viridiplantae</taxon>
        <taxon>Streptophyta</taxon>
        <taxon>Embryophyta</taxon>
        <taxon>Tracheophyta</taxon>
        <taxon>Spermatophyta</taxon>
        <taxon>Magnoliopsida</taxon>
        <taxon>eudicotyledons</taxon>
        <taxon>Gunneridae</taxon>
        <taxon>Pentapetalae</taxon>
        <taxon>rosids</taxon>
        <taxon>malvids</taxon>
        <taxon>Brassicales</taxon>
        <taxon>Brassicaceae</taxon>
        <taxon>Brassiceae</taxon>
        <taxon>Brassica</taxon>
    </lineage>
</organism>
<evidence type="ECO:0000313" key="1">
    <source>
        <dbReference type="EMBL" id="KAF3541558.1"/>
    </source>
</evidence>
<sequence>MARLVRLAGEDHLYLRKSAVGDLLPRSGAGILDLGFALQTYTLTLGWRSSVLGSSRVKTAIFLIPSSGGTRPFVEAIRAQLYGMIGGRRRVVDCILLLQ</sequence>
<dbReference type="Proteomes" id="UP000712600">
    <property type="component" value="Unassembled WGS sequence"/>
</dbReference>
<reference evidence="1" key="1">
    <citation type="submission" date="2019-12" db="EMBL/GenBank/DDBJ databases">
        <title>Genome sequencing and annotation of Brassica cretica.</title>
        <authorList>
            <person name="Studholme D.J."/>
            <person name="Sarris P."/>
        </authorList>
    </citation>
    <scope>NUCLEOTIDE SEQUENCE</scope>
    <source>
        <strain evidence="1">PFS-109/04</strain>
        <tissue evidence="1">Leaf</tissue>
    </source>
</reference>
<protein>
    <submittedName>
        <fullName evidence="1">Uncharacterized protein</fullName>
    </submittedName>
</protein>
<comment type="caution">
    <text evidence="1">The sequence shown here is derived from an EMBL/GenBank/DDBJ whole genome shotgun (WGS) entry which is preliminary data.</text>
</comment>
<evidence type="ECO:0000313" key="2">
    <source>
        <dbReference type="Proteomes" id="UP000712600"/>
    </source>
</evidence>
<dbReference type="EMBL" id="QGKX02001290">
    <property type="protein sequence ID" value="KAF3541558.1"/>
    <property type="molecule type" value="Genomic_DNA"/>
</dbReference>
<gene>
    <name evidence="1" type="ORF">F2Q69_00022984</name>
</gene>
<name>A0A8S9QS80_BRACR</name>
<proteinExistence type="predicted"/>